<comment type="caution">
    <text evidence="2">The sequence shown here is derived from an EMBL/GenBank/DDBJ whole genome shotgun (WGS) entry which is preliminary data.</text>
</comment>
<feature type="non-terminal residue" evidence="2">
    <location>
        <position position="1"/>
    </location>
</feature>
<gene>
    <name evidence="2" type="ORF">K8W16_12015</name>
</gene>
<protein>
    <submittedName>
        <fullName evidence="2">Uncharacterized protein</fullName>
    </submittedName>
</protein>
<reference evidence="2" key="1">
    <citation type="journal article" date="2021" name="PeerJ">
        <title>Extensive microbial diversity within the chicken gut microbiome revealed by metagenomics and culture.</title>
        <authorList>
            <person name="Gilroy R."/>
            <person name="Ravi A."/>
            <person name="Getino M."/>
            <person name="Pursley I."/>
            <person name="Horton D.L."/>
            <person name="Alikhan N.F."/>
            <person name="Baker D."/>
            <person name="Gharbi K."/>
            <person name="Hall N."/>
            <person name="Watson M."/>
            <person name="Adriaenssens E.M."/>
            <person name="Foster-Nyarko E."/>
            <person name="Jarju S."/>
            <person name="Secka A."/>
            <person name="Antonio M."/>
            <person name="Oren A."/>
            <person name="Chaudhuri R.R."/>
            <person name="La Ragione R."/>
            <person name="Hildebrand F."/>
            <person name="Pallen M.J."/>
        </authorList>
    </citation>
    <scope>NUCLEOTIDE SEQUENCE</scope>
    <source>
        <strain evidence="2">ChiGjej2B2-19336</strain>
    </source>
</reference>
<proteinExistence type="predicted"/>
<dbReference type="Proteomes" id="UP000698963">
    <property type="component" value="Unassembled WGS sequence"/>
</dbReference>
<evidence type="ECO:0000313" key="3">
    <source>
        <dbReference type="Proteomes" id="UP000698963"/>
    </source>
</evidence>
<evidence type="ECO:0000256" key="1">
    <source>
        <dbReference type="SAM" id="MobiDB-lite"/>
    </source>
</evidence>
<sequence>RREQVTSPYRAEQATRFTGGPDFKSASSEEVSPRKSRAGISKGKRCCVASVRDYDVIFFPYKNAGHLGDREILGMREQGWKKKQALRTDEAGRKTSAEWERLFFQEGNA</sequence>
<name>A0A921AXX8_9BACT</name>
<dbReference type="AlphaFoldDB" id="A0A921AXX8"/>
<accession>A0A921AXX8</accession>
<dbReference type="EMBL" id="DYZA01000247">
    <property type="protein sequence ID" value="HJD98355.1"/>
    <property type="molecule type" value="Genomic_DNA"/>
</dbReference>
<reference evidence="2" key="2">
    <citation type="submission" date="2021-09" db="EMBL/GenBank/DDBJ databases">
        <authorList>
            <person name="Gilroy R."/>
        </authorList>
    </citation>
    <scope>NUCLEOTIDE SEQUENCE</scope>
    <source>
        <strain evidence="2">ChiGjej2B2-19336</strain>
    </source>
</reference>
<evidence type="ECO:0000313" key="2">
    <source>
        <dbReference type="EMBL" id="HJD98355.1"/>
    </source>
</evidence>
<organism evidence="2 3">
    <name type="scientific">Mailhella massiliensis</name>
    <dbReference type="NCBI Taxonomy" id="1903261"/>
    <lineage>
        <taxon>Bacteria</taxon>
        <taxon>Pseudomonadati</taxon>
        <taxon>Thermodesulfobacteriota</taxon>
        <taxon>Desulfovibrionia</taxon>
        <taxon>Desulfovibrionales</taxon>
        <taxon>Desulfovibrionaceae</taxon>
        <taxon>Mailhella</taxon>
    </lineage>
</organism>
<feature type="region of interest" description="Disordered" evidence="1">
    <location>
        <begin position="1"/>
        <end position="40"/>
    </location>
</feature>
<dbReference type="RefSeq" id="WP_304124173.1">
    <property type="nucleotide sequence ID" value="NZ_DYZA01000247.1"/>
</dbReference>